<gene>
    <name evidence="3" type="ORF">DI609_05560</name>
</gene>
<proteinExistence type="predicted"/>
<reference evidence="3 4" key="1">
    <citation type="submission" date="2017-11" db="EMBL/GenBank/DDBJ databases">
        <title>Infants hospitalized years apart are colonized by the same room-sourced microbial strains.</title>
        <authorList>
            <person name="Brooks B."/>
            <person name="Olm M.R."/>
            <person name="Firek B.A."/>
            <person name="Baker R."/>
            <person name="Thomas B.C."/>
            <person name="Morowitz M.J."/>
            <person name="Banfield J.F."/>
        </authorList>
    </citation>
    <scope>NUCLEOTIDE SEQUENCE [LARGE SCALE GENOMIC DNA]</scope>
    <source>
        <strain evidence="3">S2_012_000_R3_87</strain>
    </source>
</reference>
<dbReference type="AlphaFoldDB" id="A0A2W5B500"/>
<dbReference type="Pfam" id="PF05065">
    <property type="entry name" value="Phage_capsid"/>
    <property type="match status" value="1"/>
</dbReference>
<dbReference type="InterPro" id="IPR024455">
    <property type="entry name" value="Phage_capsid"/>
</dbReference>
<dbReference type="Gene3D" id="3.30.2400.10">
    <property type="entry name" value="Major capsid protein gp5"/>
    <property type="match status" value="1"/>
</dbReference>
<dbReference type="Gene3D" id="3.30.2320.10">
    <property type="entry name" value="hypothetical protein PF0899 domain"/>
    <property type="match status" value="1"/>
</dbReference>
<evidence type="ECO:0000256" key="1">
    <source>
        <dbReference type="ARBA" id="ARBA00004328"/>
    </source>
</evidence>
<name>A0A2W5B500_9CORY</name>
<comment type="caution">
    <text evidence="3">The sequence shown here is derived from an EMBL/GenBank/DDBJ whole genome shotgun (WGS) entry which is preliminary data.</text>
</comment>
<protein>
    <submittedName>
        <fullName evidence="3">Phage major capsid protein</fullName>
    </submittedName>
</protein>
<sequence>MATLTAETLTGGNGGSALLPRSVSDEIWKSATEASIVPSLAKQHPVILGENIIPVLTKRPSASIVGEAENKPDSEFEVGAKSIKPIKAVVGLEFSMETLAQNPANTMDMMSEELASALARQIDLAILHGRQASNGQALSGDPEFINQTTNRVKVAGSPASADAELWSGYDLVVGGKTARDFTGFAMDPRMVSLLANARDKEGRRLNPEIPMGGAVTNYAGQPVAVSRSVSGQMDKSEDTKVRAFGGDWNALRFGRALDIALKKIEYGDPFGNGDLQRRNCVAFLTEVIFGWAVLDKDAFVAYEIGEATEG</sequence>
<dbReference type="InterPro" id="IPR054612">
    <property type="entry name" value="Phage_capsid-like_C"/>
</dbReference>
<feature type="domain" description="Phage capsid-like C-terminal" evidence="2">
    <location>
        <begin position="15"/>
        <end position="303"/>
    </location>
</feature>
<evidence type="ECO:0000313" key="4">
    <source>
        <dbReference type="Proteomes" id="UP000249451"/>
    </source>
</evidence>
<dbReference type="SUPFAM" id="SSF56563">
    <property type="entry name" value="Major capsid protein gp5"/>
    <property type="match status" value="1"/>
</dbReference>
<evidence type="ECO:0000259" key="2">
    <source>
        <dbReference type="Pfam" id="PF05065"/>
    </source>
</evidence>
<dbReference type="EMBL" id="QFNY01000108">
    <property type="protein sequence ID" value="PZP00824.1"/>
    <property type="molecule type" value="Genomic_DNA"/>
</dbReference>
<accession>A0A2W5B500</accession>
<evidence type="ECO:0000313" key="3">
    <source>
        <dbReference type="EMBL" id="PZP00824.1"/>
    </source>
</evidence>
<dbReference type="Proteomes" id="UP000249451">
    <property type="component" value="Unassembled WGS sequence"/>
</dbReference>
<organism evidence="3 4">
    <name type="scientific">Corynebacterium urealyticum</name>
    <dbReference type="NCBI Taxonomy" id="43771"/>
    <lineage>
        <taxon>Bacteria</taxon>
        <taxon>Bacillati</taxon>
        <taxon>Actinomycetota</taxon>
        <taxon>Actinomycetes</taxon>
        <taxon>Mycobacteriales</taxon>
        <taxon>Corynebacteriaceae</taxon>
        <taxon>Corynebacterium</taxon>
    </lineage>
</organism>
<dbReference type="NCBIfam" id="TIGR01554">
    <property type="entry name" value="major_cap_HK97"/>
    <property type="match status" value="1"/>
</dbReference>
<comment type="subcellular location">
    <subcellularLocation>
        <location evidence="1">Virion</location>
    </subcellularLocation>
</comment>